<accession>A0A1G7VNF0</accession>
<protein>
    <submittedName>
        <fullName evidence="2">Uncharacterized protein</fullName>
    </submittedName>
</protein>
<gene>
    <name evidence="2" type="ORF">SAMN04489796_10170</name>
</gene>
<dbReference type="EMBL" id="FNCZ01000001">
    <property type="protein sequence ID" value="SDG61078.1"/>
    <property type="molecule type" value="Genomic_DNA"/>
</dbReference>
<feature type="transmembrane region" description="Helical" evidence="1">
    <location>
        <begin position="143"/>
        <end position="165"/>
    </location>
</feature>
<keyword evidence="3" id="KW-1185">Reference proteome</keyword>
<keyword evidence="1" id="KW-0812">Transmembrane</keyword>
<evidence type="ECO:0000256" key="1">
    <source>
        <dbReference type="SAM" id="Phobius"/>
    </source>
</evidence>
<proteinExistence type="predicted"/>
<keyword evidence="1" id="KW-1133">Transmembrane helix</keyword>
<reference evidence="3" key="1">
    <citation type="submission" date="2016-10" db="EMBL/GenBank/DDBJ databases">
        <authorList>
            <person name="Varghese N."/>
            <person name="Submissions S."/>
        </authorList>
    </citation>
    <scope>NUCLEOTIDE SEQUENCE [LARGE SCALE GENOMIC DNA]</scope>
    <source>
        <strain evidence="3">DSM 15363</strain>
    </source>
</reference>
<evidence type="ECO:0000313" key="3">
    <source>
        <dbReference type="Proteomes" id="UP000199492"/>
    </source>
</evidence>
<evidence type="ECO:0000313" key="2">
    <source>
        <dbReference type="EMBL" id="SDG61078.1"/>
    </source>
</evidence>
<feature type="transmembrane region" description="Helical" evidence="1">
    <location>
        <begin position="16"/>
        <end position="40"/>
    </location>
</feature>
<dbReference type="AlphaFoldDB" id="A0A1G7VNF0"/>
<name>A0A1G7VNF0_9FLAO</name>
<feature type="transmembrane region" description="Helical" evidence="1">
    <location>
        <begin position="56"/>
        <end position="77"/>
    </location>
</feature>
<organism evidence="2 3">
    <name type="scientific">Winogradskyella thalassocola</name>
    <dbReference type="NCBI Taxonomy" id="262004"/>
    <lineage>
        <taxon>Bacteria</taxon>
        <taxon>Pseudomonadati</taxon>
        <taxon>Bacteroidota</taxon>
        <taxon>Flavobacteriia</taxon>
        <taxon>Flavobacteriales</taxon>
        <taxon>Flavobacteriaceae</taxon>
        <taxon>Winogradskyella</taxon>
    </lineage>
</organism>
<keyword evidence="1" id="KW-0472">Membrane</keyword>
<sequence length="173" mass="19915">MLKQKNMTTSLIKKTLWIIYGAVALIAIDSIITSIVYYIFHLTIENNYQFSSKIKLYIFGATLGLYLLSACLLAFFITKKSRLKNYKIKERLPVLPFLIAISIAITLKPLTLYFSEKKLENALDDLSKTNYMSSLNLSSINEFITNSIYICKWSTIIVLVLYLFILNSYAKKH</sequence>
<feature type="transmembrane region" description="Helical" evidence="1">
    <location>
        <begin position="97"/>
        <end position="115"/>
    </location>
</feature>
<dbReference type="Proteomes" id="UP000199492">
    <property type="component" value="Unassembled WGS sequence"/>
</dbReference>